<organism evidence="1 2">
    <name type="scientific">Candidatus Glassbacteria bacterium RIFCSPLOWO2_12_FULL_58_11</name>
    <dbReference type="NCBI Taxonomy" id="1817867"/>
    <lineage>
        <taxon>Bacteria</taxon>
        <taxon>Candidatus Glassiibacteriota</taxon>
    </lineage>
</organism>
<evidence type="ECO:0000313" key="2">
    <source>
        <dbReference type="Proteomes" id="UP000179129"/>
    </source>
</evidence>
<dbReference type="EMBL" id="MFIX01000140">
    <property type="protein sequence ID" value="OGG03487.1"/>
    <property type="molecule type" value="Genomic_DNA"/>
</dbReference>
<name>A0A1F5YU36_9BACT</name>
<sequence>MLPLLFLALAACSRSVNQPREVAECFLEAIQEGSLEKMDTLMNWNEVAANAYYFTRDFMKLQSKEQQLEALKGFKQRLREEVLPLARRAKYELADVYISRWKSDAVYRVTFPETVTKLKKPRIEPQFTVIMNLDLGIKRWYITDLGDFISQNMLQGNYNPDTLYLSNPIRP</sequence>
<reference evidence="1 2" key="1">
    <citation type="journal article" date="2016" name="Nat. Commun.">
        <title>Thousands of microbial genomes shed light on interconnected biogeochemical processes in an aquifer system.</title>
        <authorList>
            <person name="Anantharaman K."/>
            <person name="Brown C.T."/>
            <person name="Hug L.A."/>
            <person name="Sharon I."/>
            <person name="Castelle C.J."/>
            <person name="Probst A.J."/>
            <person name="Thomas B.C."/>
            <person name="Singh A."/>
            <person name="Wilkins M.J."/>
            <person name="Karaoz U."/>
            <person name="Brodie E.L."/>
            <person name="Williams K.H."/>
            <person name="Hubbard S.S."/>
            <person name="Banfield J.F."/>
        </authorList>
    </citation>
    <scope>NUCLEOTIDE SEQUENCE [LARGE SCALE GENOMIC DNA]</scope>
</reference>
<dbReference type="AlphaFoldDB" id="A0A1F5YU36"/>
<protein>
    <submittedName>
        <fullName evidence="1">Uncharacterized protein</fullName>
    </submittedName>
</protein>
<dbReference type="STRING" id="1817867.A3F83_08980"/>
<evidence type="ECO:0000313" key="1">
    <source>
        <dbReference type="EMBL" id="OGG03487.1"/>
    </source>
</evidence>
<accession>A0A1F5YU36</accession>
<dbReference type="Proteomes" id="UP000179129">
    <property type="component" value="Unassembled WGS sequence"/>
</dbReference>
<comment type="caution">
    <text evidence="1">The sequence shown here is derived from an EMBL/GenBank/DDBJ whole genome shotgun (WGS) entry which is preliminary data.</text>
</comment>
<gene>
    <name evidence="1" type="ORF">A3F83_08980</name>
</gene>
<proteinExistence type="predicted"/>